<accession>A0A388TCL0</accession>
<dbReference type="EMBL" id="BGZN01000057">
    <property type="protein sequence ID" value="GBR74594.1"/>
    <property type="molecule type" value="Genomic_DNA"/>
</dbReference>
<dbReference type="Pfam" id="PF13173">
    <property type="entry name" value="AAA_14"/>
    <property type="match status" value="1"/>
</dbReference>
<evidence type="ECO:0000259" key="1">
    <source>
        <dbReference type="SMART" id="SM00382"/>
    </source>
</evidence>
<reference evidence="2 3" key="1">
    <citation type="journal article" date="2019" name="ISME J.">
        <title>Genome analyses of uncultured TG2/ZB3 bacteria in 'Margulisbacteria' specifically attached to ectosymbiotic spirochetes of protists in the termite gut.</title>
        <authorList>
            <person name="Utami Y.D."/>
            <person name="Kuwahara H."/>
            <person name="Igai K."/>
            <person name="Murakami T."/>
            <person name="Sugaya K."/>
            <person name="Morikawa T."/>
            <person name="Nagura Y."/>
            <person name="Yuki M."/>
            <person name="Deevong P."/>
            <person name="Inoue T."/>
            <person name="Kihara K."/>
            <person name="Lo N."/>
            <person name="Yamada A."/>
            <person name="Ohkuma M."/>
            <person name="Hongoh Y."/>
        </authorList>
    </citation>
    <scope>NUCLEOTIDE SEQUENCE [LARGE SCALE GENOMIC DNA]</scope>
    <source>
        <strain evidence="2">NkOx7-01</strain>
    </source>
</reference>
<dbReference type="InterPro" id="IPR027417">
    <property type="entry name" value="P-loop_NTPase"/>
</dbReference>
<dbReference type="Proteomes" id="UP000269352">
    <property type="component" value="Unassembled WGS sequence"/>
</dbReference>
<dbReference type="SMART" id="SM00382">
    <property type="entry name" value="AAA"/>
    <property type="match status" value="1"/>
</dbReference>
<dbReference type="PANTHER" id="PTHR33295">
    <property type="entry name" value="ATPASE"/>
    <property type="match status" value="1"/>
</dbReference>
<dbReference type="InterPro" id="IPR025420">
    <property type="entry name" value="DUF4143"/>
</dbReference>
<proteinExistence type="predicted"/>
<feature type="domain" description="AAA+ ATPase" evidence="1">
    <location>
        <begin position="36"/>
        <end position="151"/>
    </location>
</feature>
<evidence type="ECO:0000313" key="2">
    <source>
        <dbReference type="EMBL" id="GBR74594.1"/>
    </source>
</evidence>
<organism evidence="2 3">
    <name type="scientific">Termititenax aidoneus</name>
    <dbReference type="NCBI Taxonomy" id="2218524"/>
    <lineage>
        <taxon>Bacteria</taxon>
        <taxon>Bacillati</taxon>
        <taxon>Candidatus Margulisiibacteriota</taxon>
        <taxon>Candidatus Termititenacia</taxon>
        <taxon>Candidatus Termititenacales</taxon>
        <taxon>Candidatus Termititenacaceae</taxon>
        <taxon>Candidatus Termititenax</taxon>
    </lineage>
</organism>
<name>A0A388TCL0_TERA1</name>
<protein>
    <submittedName>
        <fullName evidence="2">ATPase</fullName>
    </submittedName>
</protein>
<dbReference type="SUPFAM" id="SSF52540">
    <property type="entry name" value="P-loop containing nucleoside triphosphate hydrolases"/>
    <property type="match status" value="1"/>
</dbReference>
<dbReference type="Gene3D" id="3.40.50.300">
    <property type="entry name" value="P-loop containing nucleotide triphosphate hydrolases"/>
    <property type="match status" value="1"/>
</dbReference>
<dbReference type="Pfam" id="PF13635">
    <property type="entry name" value="DUF4143"/>
    <property type="match status" value="1"/>
</dbReference>
<evidence type="ECO:0000313" key="3">
    <source>
        <dbReference type="Proteomes" id="UP000269352"/>
    </source>
</evidence>
<keyword evidence="3" id="KW-1185">Reference proteome</keyword>
<dbReference type="InterPro" id="IPR003593">
    <property type="entry name" value="AAA+_ATPase"/>
</dbReference>
<dbReference type="AlphaFoldDB" id="A0A388TCL0"/>
<dbReference type="InterPro" id="IPR041682">
    <property type="entry name" value="AAA_14"/>
</dbReference>
<sequence>MQLTDLREVIRAQQAQVAQRTTELPRDILPDLPDIQTYALIITGIRRCGKSTLLRQFARKLRSKYFYLNFDDLRLADFTARDFPLLDSLILESGVKTLLLDEIQMAPRWEAYARQKLDEGFQVLLTGSNAALLSRELGTKLTGRHITKELFPFSYREFLRFAGRQAGVKSLEQYLQTGGFPEYLKTKRPEMLNQLQQDILYRDIAVRYGLRDVASLKRLFVYLVSNAAHLVSPSKLTSVIGLRSHTTLLEYLSYFEEAYLLQLVPRFAWSVKKQNLAPKKLYVSDTGLLRSGSVSFTPDQGGLLENFVFNELRRRTRDIFYFADKTGECDFIVDPHGKNPLCAQVCLGLTLDNRDREISGLLAALDFFKSKRGVIITKDTRDVILRAGQRIEVVPAWDKQLFAL</sequence>
<comment type="caution">
    <text evidence="2">The sequence shown here is derived from an EMBL/GenBank/DDBJ whole genome shotgun (WGS) entry which is preliminary data.</text>
</comment>
<gene>
    <name evidence="2" type="ORF">NO1_1743</name>
</gene>
<dbReference type="PANTHER" id="PTHR33295:SF8">
    <property type="entry name" value="AAA+ ATPASE DOMAIN-CONTAINING PROTEIN"/>
    <property type="match status" value="1"/>
</dbReference>